<sequence length="305" mass="34861">MTRHSETTPPATAQPVLCETELVAVLVSINHNAPHILTLDHGQSFPAGPLTVEHRSLQKGMRNWVERQTGLKLGHTEQLYTFAESLHGQGHQKVRISYMAFIRQNCDHNLAERSIYDYFPWEDRRNPASTPLLHTIADRLRLWAQGDAQRWQRCATMFGLEGHHWNDELSLPRYELLWEAGLVPEATWENGTLLPGLSMYRDFRRILATALSRMRAKIRYTPAVFDLLPPQFTLLQLQQAMEALAGCPMHKQNFRRLVQQQKLVSRTAEYDSPTQGRPAQLYRFAPTTAENCYLAGAKLPLPAIS</sequence>
<dbReference type="OrthoDB" id="9786141at2"/>
<dbReference type="SUPFAM" id="SSF46785">
    <property type="entry name" value="Winged helix' DNA-binding domain"/>
    <property type="match status" value="1"/>
</dbReference>
<dbReference type="Proteomes" id="UP000068250">
    <property type="component" value="Chromosome I"/>
</dbReference>
<dbReference type="PIRSF" id="PIRSF019423">
    <property type="entry name" value="NMN_biosyn"/>
    <property type="match status" value="1"/>
</dbReference>
<dbReference type="EMBL" id="WOTE01000006">
    <property type="protein sequence ID" value="NHO40085.1"/>
    <property type="molecule type" value="Genomic_DNA"/>
</dbReference>
<reference evidence="4" key="1">
    <citation type="submission" date="2014-09" db="EMBL/GenBank/DDBJ databases">
        <authorList>
            <person name="Illeghems K.G."/>
        </authorList>
    </citation>
    <scope>NUCLEOTIDE SEQUENCE [LARGE SCALE GENOMIC DNA]</scope>
    <source>
        <strain evidence="4">LMG 23848T</strain>
    </source>
</reference>
<dbReference type="InterPro" id="IPR054105">
    <property type="entry name" value="WHD_NrtR"/>
</dbReference>
<keyword evidence="5" id="KW-1185">Reference proteome</keyword>
<evidence type="ECO:0000313" key="3">
    <source>
        <dbReference type="EMBL" id="NHO40085.1"/>
    </source>
</evidence>
<name>A0A0U5F709_9PROT</name>
<evidence type="ECO:0000313" key="5">
    <source>
        <dbReference type="Proteomes" id="UP000657200"/>
    </source>
</evidence>
<proteinExistence type="predicted"/>
<evidence type="ECO:0000259" key="1">
    <source>
        <dbReference type="Pfam" id="PF21906"/>
    </source>
</evidence>
<reference evidence="3 5" key="3">
    <citation type="journal article" date="2020" name="Int. J. Syst. Evol. Microbiol.">
        <title>Novel acetic acid bacteria from cider fermentations: Acetobacter conturbans sp. nov. and Acetobacter fallax sp. nov.</title>
        <authorList>
            <person name="Sombolestani A.S."/>
            <person name="Cleenwerck I."/>
            <person name="Cnockaert M."/>
            <person name="Borremans W."/>
            <person name="Wieme A.D."/>
            <person name="De Vuyst L."/>
            <person name="Vandamme P."/>
        </authorList>
    </citation>
    <scope>NUCLEOTIDE SEQUENCE [LARGE SCALE GENOMIC DNA]</scope>
    <source>
        <strain evidence="3 5">LMG 23848</strain>
    </source>
</reference>
<dbReference type="AlphaFoldDB" id="A0A0U5F709"/>
<dbReference type="PATRIC" id="fig|431306.5.peg.617"/>
<dbReference type="InterPro" id="IPR036388">
    <property type="entry name" value="WH-like_DNA-bd_sf"/>
</dbReference>
<dbReference type="Gene3D" id="1.10.10.10">
    <property type="entry name" value="Winged helix-like DNA-binding domain superfamily/Winged helix DNA-binding domain"/>
    <property type="match status" value="1"/>
</dbReference>
<protein>
    <recommendedName>
        <fullName evidence="1">NrtR DNA-binding winged helix domain-containing protein</fullName>
    </recommendedName>
</protein>
<dbReference type="STRING" id="431306.AGA_639"/>
<evidence type="ECO:0000313" key="2">
    <source>
        <dbReference type="EMBL" id="CEF54201.1"/>
    </source>
</evidence>
<evidence type="ECO:0000313" key="4">
    <source>
        <dbReference type="Proteomes" id="UP000068250"/>
    </source>
</evidence>
<reference evidence="2" key="2">
    <citation type="submission" date="2014-09" db="EMBL/GenBank/DDBJ databases">
        <authorList>
            <person name="Magalhaes I.L.F."/>
            <person name="Oliveira U."/>
            <person name="Santos F.R."/>
            <person name="Vidigal T.H.D.A."/>
            <person name="Brescovit A.D."/>
            <person name="Santos A.J."/>
        </authorList>
    </citation>
    <scope>NUCLEOTIDE SEQUENCE</scope>
    <source>
        <strain evidence="2">LMG 23848T</strain>
    </source>
</reference>
<feature type="domain" description="NrtR DNA-binding winged helix" evidence="1">
    <location>
        <begin position="224"/>
        <end position="284"/>
    </location>
</feature>
<dbReference type="RefSeq" id="WP_059022929.1">
    <property type="nucleotide sequence ID" value="NZ_LN609302.1"/>
</dbReference>
<dbReference type="InterPro" id="IPR011213">
    <property type="entry name" value="NMN_biosyn"/>
</dbReference>
<accession>A0A0U5F709</accession>
<dbReference type="Proteomes" id="UP000657200">
    <property type="component" value="Unassembled WGS sequence"/>
</dbReference>
<dbReference type="EMBL" id="LN609302">
    <property type="protein sequence ID" value="CEF54201.1"/>
    <property type="molecule type" value="Genomic_DNA"/>
</dbReference>
<dbReference type="Pfam" id="PF21906">
    <property type="entry name" value="WHD_NrtR"/>
    <property type="match status" value="1"/>
</dbReference>
<gene>
    <name evidence="2" type="ORF">AGA_639</name>
    <name evidence="3" type="ORF">GOB80_10425</name>
</gene>
<organism evidence="2 4">
    <name type="scientific">Acetobacter ghanensis</name>
    <dbReference type="NCBI Taxonomy" id="431306"/>
    <lineage>
        <taxon>Bacteria</taxon>
        <taxon>Pseudomonadati</taxon>
        <taxon>Pseudomonadota</taxon>
        <taxon>Alphaproteobacteria</taxon>
        <taxon>Acetobacterales</taxon>
        <taxon>Acetobacteraceae</taxon>
        <taxon>Acetobacter</taxon>
    </lineage>
</organism>
<dbReference type="InterPro" id="IPR036390">
    <property type="entry name" value="WH_DNA-bd_sf"/>
</dbReference>